<dbReference type="InterPro" id="IPR006652">
    <property type="entry name" value="Kelch_1"/>
</dbReference>
<dbReference type="Proteomes" id="UP000663828">
    <property type="component" value="Unassembled WGS sequence"/>
</dbReference>
<dbReference type="InterPro" id="IPR037293">
    <property type="entry name" value="Gal_Oxidase_central_sf"/>
</dbReference>
<protein>
    <submittedName>
        <fullName evidence="3">Uncharacterized protein</fullName>
    </submittedName>
</protein>
<sequence length="119" mass="13057">MKDNFAFVISFSFRRFWEEKKSSLNLCLFCLEWQSTGNMSVARHVHTASILSNGKVLVTGGWTGSVSLNSAELYDPSTGNWTTTGTMSVARHVHTASLLSNKTILVTGGCCSRNSAELY</sequence>
<dbReference type="PANTHER" id="PTHR46344">
    <property type="entry name" value="OS02G0202900 PROTEIN"/>
    <property type="match status" value="1"/>
</dbReference>
<dbReference type="Gene3D" id="2.130.10.80">
    <property type="entry name" value="Galactose oxidase/kelch, beta-propeller"/>
    <property type="match status" value="1"/>
</dbReference>
<dbReference type="InterPro" id="IPR015915">
    <property type="entry name" value="Kelch-typ_b-propeller"/>
</dbReference>
<evidence type="ECO:0000313" key="3">
    <source>
        <dbReference type="EMBL" id="CAF1680423.1"/>
    </source>
</evidence>
<dbReference type="AlphaFoldDB" id="A0A816GVI8"/>
<comment type="caution">
    <text evidence="3">The sequence shown here is derived from an EMBL/GenBank/DDBJ whole genome shotgun (WGS) entry which is preliminary data.</text>
</comment>
<proteinExistence type="predicted"/>
<dbReference type="EMBL" id="CAJNOR010014923">
    <property type="protein sequence ID" value="CAF1680423.1"/>
    <property type="molecule type" value="Genomic_DNA"/>
</dbReference>
<evidence type="ECO:0000256" key="2">
    <source>
        <dbReference type="ARBA" id="ARBA00022737"/>
    </source>
</evidence>
<dbReference type="PANTHER" id="PTHR46344:SF27">
    <property type="entry name" value="KELCH REPEAT SUPERFAMILY PROTEIN"/>
    <property type="match status" value="1"/>
</dbReference>
<accession>A0A816GVI8</accession>
<keyword evidence="4" id="KW-1185">Reference proteome</keyword>
<evidence type="ECO:0000313" key="4">
    <source>
        <dbReference type="Proteomes" id="UP000663828"/>
    </source>
</evidence>
<keyword evidence="1" id="KW-0880">Kelch repeat</keyword>
<dbReference type="SMART" id="SM00612">
    <property type="entry name" value="Kelch"/>
    <property type="match status" value="1"/>
</dbReference>
<evidence type="ECO:0000256" key="1">
    <source>
        <dbReference type="ARBA" id="ARBA00022441"/>
    </source>
</evidence>
<organism evidence="3 4">
    <name type="scientific">Adineta ricciae</name>
    <name type="common">Rotifer</name>
    <dbReference type="NCBI Taxonomy" id="249248"/>
    <lineage>
        <taxon>Eukaryota</taxon>
        <taxon>Metazoa</taxon>
        <taxon>Spiralia</taxon>
        <taxon>Gnathifera</taxon>
        <taxon>Rotifera</taxon>
        <taxon>Eurotatoria</taxon>
        <taxon>Bdelloidea</taxon>
        <taxon>Adinetida</taxon>
        <taxon>Adinetidae</taxon>
        <taxon>Adineta</taxon>
    </lineage>
</organism>
<gene>
    <name evidence="3" type="ORF">XAT740_LOCUS60448</name>
</gene>
<name>A0A816GVI8_ADIRI</name>
<reference evidence="3" key="1">
    <citation type="submission" date="2021-02" db="EMBL/GenBank/DDBJ databases">
        <authorList>
            <person name="Nowell W R."/>
        </authorList>
    </citation>
    <scope>NUCLEOTIDE SEQUENCE</scope>
</reference>
<dbReference type="SUPFAM" id="SSF117281">
    <property type="entry name" value="Kelch motif"/>
    <property type="match status" value="1"/>
</dbReference>
<keyword evidence="2" id="KW-0677">Repeat</keyword>
<dbReference type="Pfam" id="PF01344">
    <property type="entry name" value="Kelch_1"/>
    <property type="match status" value="1"/>
</dbReference>